<dbReference type="InParanoid" id="A0A1X7UYF9"/>
<protein>
    <submittedName>
        <fullName evidence="1">Uncharacterized protein</fullName>
    </submittedName>
</protein>
<dbReference type="EnsemblMetazoa" id="Aqu2.1.32402_001">
    <property type="protein sequence ID" value="Aqu2.1.32402_001"/>
    <property type="gene ID" value="Aqu2.1.32402"/>
</dbReference>
<dbReference type="PANTHER" id="PTHR31424">
    <property type="entry name" value="PROTEIN CBG23806"/>
    <property type="match status" value="1"/>
</dbReference>
<proteinExistence type="predicted"/>
<name>A0A1X7UYF9_AMPQE</name>
<dbReference type="AlphaFoldDB" id="A0A1X7UYF9"/>
<sequence>MCGQQSSTTLSLTQWLRHSETSCTVCDVRRKGGRPNKKLSSGRPSAISTHIRSVASPIPSYTLDQLVDNSYKDDVTCCSCKAAVQKPVEVLPCKSLHCCNCALSLAFISSFTCSSCSCIYEYIDSTFTEPSSIVEKIIHGLYVRCNSCGMNVKVELLEADCQTHKKSHREELNKAVSELHPQSHQTITVSTGGRPISLTKVSLFSVPSNKASQRTLCWRSKEFSKWMKAWRINMSSERKQREVMKKDLRSEDNSRYFIYWRKRVGQLTWHDRVIPPNEIWIKLGGDKGRSTVKMSFQVLQIMYIFVLPWSSTKTSFPAYKRHSEWIIRIFMSGRHCCLWCNIASDQLKVDRCTRNSTSIIKQCSLSSLHQKHHEFQLNGANMKKAKLIENVIGKPIFDVPLTQVK</sequence>
<organism evidence="1">
    <name type="scientific">Amphimedon queenslandica</name>
    <name type="common">Sponge</name>
    <dbReference type="NCBI Taxonomy" id="400682"/>
    <lineage>
        <taxon>Eukaryota</taxon>
        <taxon>Metazoa</taxon>
        <taxon>Porifera</taxon>
        <taxon>Demospongiae</taxon>
        <taxon>Heteroscleromorpha</taxon>
        <taxon>Haplosclerida</taxon>
        <taxon>Niphatidae</taxon>
        <taxon>Amphimedon</taxon>
    </lineage>
</organism>
<reference evidence="1" key="1">
    <citation type="submission" date="2017-05" db="UniProtKB">
        <authorList>
            <consortium name="EnsemblMetazoa"/>
        </authorList>
    </citation>
    <scope>IDENTIFICATION</scope>
</reference>
<evidence type="ECO:0000313" key="1">
    <source>
        <dbReference type="EnsemblMetazoa" id="Aqu2.1.32402_001"/>
    </source>
</evidence>
<accession>A0A1X7UYF9</accession>